<keyword evidence="8" id="KW-0472">Membrane</keyword>
<evidence type="ECO:0000256" key="5">
    <source>
        <dbReference type="ARBA" id="ARBA00022741"/>
    </source>
</evidence>
<evidence type="ECO:0000256" key="2">
    <source>
        <dbReference type="ARBA" id="ARBA00022475"/>
    </source>
</evidence>
<proteinExistence type="predicted"/>
<keyword evidence="4" id="KW-0677">Repeat</keyword>
<dbReference type="InterPro" id="IPR050107">
    <property type="entry name" value="ABC_carbohydrate_import_ATPase"/>
</dbReference>
<dbReference type="InterPro" id="IPR003439">
    <property type="entry name" value="ABC_transporter-like_ATP-bd"/>
</dbReference>
<dbReference type="CDD" id="cd03215">
    <property type="entry name" value="ABC_Carb_Monos_II"/>
    <property type="match status" value="1"/>
</dbReference>
<dbReference type="InterPro" id="IPR017871">
    <property type="entry name" value="ABC_transporter-like_CS"/>
</dbReference>
<dbReference type="InterPro" id="IPR027417">
    <property type="entry name" value="P-loop_NTPase"/>
</dbReference>
<evidence type="ECO:0000313" key="11">
    <source>
        <dbReference type="Proteomes" id="UP001060164"/>
    </source>
</evidence>
<evidence type="ECO:0000256" key="7">
    <source>
        <dbReference type="ARBA" id="ARBA00022967"/>
    </source>
</evidence>
<gene>
    <name evidence="10" type="ORF">NQ502_06955</name>
</gene>
<keyword evidence="11" id="KW-1185">Reference proteome</keyword>
<evidence type="ECO:0000256" key="3">
    <source>
        <dbReference type="ARBA" id="ARBA00022597"/>
    </source>
</evidence>
<dbReference type="PANTHER" id="PTHR43790:SF3">
    <property type="entry name" value="D-ALLOSE IMPORT ATP-BINDING PROTEIN ALSA-RELATED"/>
    <property type="match status" value="1"/>
</dbReference>
<dbReference type="InterPro" id="IPR003593">
    <property type="entry name" value="AAA+_ATPase"/>
</dbReference>
<dbReference type="SMART" id="SM00382">
    <property type="entry name" value="AAA"/>
    <property type="match status" value="2"/>
</dbReference>
<dbReference type="CDD" id="cd03216">
    <property type="entry name" value="ABC_Carb_Monos_I"/>
    <property type="match status" value="1"/>
</dbReference>
<keyword evidence="6 10" id="KW-0067">ATP-binding</keyword>
<keyword evidence="1" id="KW-0813">Transport</keyword>
<dbReference type="PANTHER" id="PTHR43790">
    <property type="entry name" value="CARBOHYDRATE TRANSPORT ATP-BINDING PROTEIN MG119-RELATED"/>
    <property type="match status" value="1"/>
</dbReference>
<dbReference type="GO" id="GO:0005524">
    <property type="term" value="F:ATP binding"/>
    <property type="evidence" value="ECO:0007669"/>
    <property type="project" value="UniProtKB-KW"/>
</dbReference>
<dbReference type="PROSITE" id="PS50893">
    <property type="entry name" value="ABC_TRANSPORTER_2"/>
    <property type="match status" value="2"/>
</dbReference>
<evidence type="ECO:0000259" key="9">
    <source>
        <dbReference type="PROSITE" id="PS50893"/>
    </source>
</evidence>
<feature type="domain" description="ABC transporter" evidence="9">
    <location>
        <begin position="8"/>
        <end position="244"/>
    </location>
</feature>
<reference evidence="10" key="1">
    <citation type="journal article" date="2022" name="Cell">
        <title>Design, construction, and in vivo augmentation of a complex gut microbiome.</title>
        <authorList>
            <person name="Cheng A.G."/>
            <person name="Ho P.Y."/>
            <person name="Aranda-Diaz A."/>
            <person name="Jain S."/>
            <person name="Yu F.B."/>
            <person name="Meng X."/>
            <person name="Wang M."/>
            <person name="Iakiviak M."/>
            <person name="Nagashima K."/>
            <person name="Zhao A."/>
            <person name="Murugkar P."/>
            <person name="Patil A."/>
            <person name="Atabakhsh K."/>
            <person name="Weakley A."/>
            <person name="Yan J."/>
            <person name="Brumbaugh A.R."/>
            <person name="Higginbottom S."/>
            <person name="Dimas A."/>
            <person name="Shiver A.L."/>
            <person name="Deutschbauer A."/>
            <person name="Neff N."/>
            <person name="Sonnenburg J.L."/>
            <person name="Huang K.C."/>
            <person name="Fischbach M.A."/>
        </authorList>
    </citation>
    <scope>NUCLEOTIDE SEQUENCE</scope>
    <source>
        <strain evidence="10">DSM 19829</strain>
    </source>
</reference>
<dbReference type="EMBL" id="CP102290">
    <property type="protein sequence ID" value="UWP60768.1"/>
    <property type="molecule type" value="Genomic_DNA"/>
</dbReference>
<keyword evidence="2" id="KW-1003">Cell membrane</keyword>
<keyword evidence="7" id="KW-1278">Translocase</keyword>
<dbReference type="Gene3D" id="3.40.50.300">
    <property type="entry name" value="P-loop containing nucleotide triphosphate hydrolases"/>
    <property type="match status" value="2"/>
</dbReference>
<accession>A0ABY5VMU4</accession>
<evidence type="ECO:0000256" key="4">
    <source>
        <dbReference type="ARBA" id="ARBA00022737"/>
    </source>
</evidence>
<name>A0ABY5VMU4_9FIRM</name>
<keyword evidence="3" id="KW-0762">Sugar transport</keyword>
<protein>
    <submittedName>
        <fullName evidence="10">Sugar ABC transporter ATP-binding protein</fullName>
    </submittedName>
</protein>
<evidence type="ECO:0000256" key="6">
    <source>
        <dbReference type="ARBA" id="ARBA00022840"/>
    </source>
</evidence>
<evidence type="ECO:0000256" key="8">
    <source>
        <dbReference type="ARBA" id="ARBA00023136"/>
    </source>
</evidence>
<keyword evidence="5" id="KW-0547">Nucleotide-binding</keyword>
<sequence>MTEKECILTMENITVEFPGVLALNKVSFSANSGEVHVLLGENGAGKSTIMKVLVGVNTNYTGRVVLKGEEIVCADIEEQRRRGVSIVFQEMNLLGNISVAENIFLGRQPRKRGGTVDWNRMNKEARRLLDSINSTISEKAEVSALSVGEMQMVEIAKAVSFDSDILILDEPTSALTKREVDSLFRLIGELKSRGMAIIYISHRLEEIMRIGDRITILRDGENVTTREIRDTSIDEIIKLMVGRDLPEYYPRVQAEPGEKFLEVKNLCQGSRLKHISFFARSGEITGMYGLMGAGRTELMRAVFGADPYDSGEIYVKGKKVRLGNCKRACDAGIAFLTEDRKSQGLIQWFGLRDNIALVNLDKTMSWFGIDYKKEKQNAKELADSMHVKTPSIEQKAKNLSGGNQQKVVIAKWLNKNADIIIFDEPTRGIDVGAKVEIYKIMNELKRQGKAIIMVSSELTECMGVSDRLYVMYEGELTACLDNVPDRTDEEILKYASGR</sequence>
<dbReference type="PROSITE" id="PS00211">
    <property type="entry name" value="ABC_TRANSPORTER_1"/>
    <property type="match status" value="2"/>
</dbReference>
<dbReference type="Proteomes" id="UP001060164">
    <property type="component" value="Chromosome"/>
</dbReference>
<dbReference type="Pfam" id="PF00005">
    <property type="entry name" value="ABC_tran"/>
    <property type="match status" value="2"/>
</dbReference>
<dbReference type="RefSeq" id="WP_207637669.1">
    <property type="nucleotide sequence ID" value="NZ_CABLBR010000049.1"/>
</dbReference>
<evidence type="ECO:0000256" key="1">
    <source>
        <dbReference type="ARBA" id="ARBA00022448"/>
    </source>
</evidence>
<dbReference type="SUPFAM" id="SSF52540">
    <property type="entry name" value="P-loop containing nucleoside triphosphate hydrolases"/>
    <property type="match status" value="2"/>
</dbReference>
<feature type="domain" description="ABC transporter" evidence="9">
    <location>
        <begin position="252"/>
        <end position="498"/>
    </location>
</feature>
<organism evidence="10 11">
    <name type="scientific">Ruminococcus gauvreauii</name>
    <dbReference type="NCBI Taxonomy" id="438033"/>
    <lineage>
        <taxon>Bacteria</taxon>
        <taxon>Bacillati</taxon>
        <taxon>Bacillota</taxon>
        <taxon>Clostridia</taxon>
        <taxon>Eubacteriales</taxon>
        <taxon>Oscillospiraceae</taxon>
        <taxon>Ruminococcus</taxon>
    </lineage>
</organism>
<evidence type="ECO:0000313" key="10">
    <source>
        <dbReference type="EMBL" id="UWP60768.1"/>
    </source>
</evidence>